<dbReference type="GO" id="GO:0016853">
    <property type="term" value="F:isomerase activity"/>
    <property type="evidence" value="ECO:0007669"/>
    <property type="project" value="InterPro"/>
</dbReference>
<dbReference type="EMBL" id="AKKL01000045">
    <property type="protein sequence ID" value="EKT56043.1"/>
    <property type="molecule type" value="Genomic_DNA"/>
</dbReference>
<dbReference type="OrthoDB" id="9808779at2"/>
<reference evidence="1 2" key="1">
    <citation type="journal article" date="2012" name="BMC Genomics">
        <title>Comparative genomics of bacteria in the genus Providencia isolated from wild Drosophila melanogaster.</title>
        <authorList>
            <person name="Galac M.R."/>
            <person name="Lazzaro B.P."/>
        </authorList>
    </citation>
    <scope>NUCLEOTIDE SEQUENCE [LARGE SCALE GENOMIC DNA]</scope>
    <source>
        <strain evidence="1 2">DSM 19968</strain>
    </source>
</reference>
<dbReference type="STRING" id="1141662.OOA_15562"/>
<protein>
    <recommendedName>
        <fullName evidence="3">Aldose 1-epimerase</fullName>
    </recommendedName>
</protein>
<dbReference type="Pfam" id="PF01263">
    <property type="entry name" value="Aldose_epim"/>
    <property type="match status" value="1"/>
</dbReference>
<dbReference type="RefSeq" id="WP_008913096.1">
    <property type="nucleotide sequence ID" value="NZ_KB233224.1"/>
</dbReference>
<evidence type="ECO:0000313" key="1">
    <source>
        <dbReference type="EMBL" id="EKT56043.1"/>
    </source>
</evidence>
<dbReference type="GO" id="GO:0005975">
    <property type="term" value="P:carbohydrate metabolic process"/>
    <property type="evidence" value="ECO:0007669"/>
    <property type="project" value="InterPro"/>
</dbReference>
<dbReference type="InterPro" id="IPR008183">
    <property type="entry name" value="Aldose_1/G6P_1-epimerase"/>
</dbReference>
<dbReference type="InterPro" id="IPR011013">
    <property type="entry name" value="Gal_mutarotase_sf_dom"/>
</dbReference>
<dbReference type="CDD" id="cd09021">
    <property type="entry name" value="Aldose_epim_Ec_YphB"/>
    <property type="match status" value="1"/>
</dbReference>
<keyword evidence="2" id="KW-1185">Reference proteome</keyword>
<dbReference type="PATRIC" id="fig|1141662.3.peg.3154"/>
<gene>
    <name evidence="1" type="ORF">OOA_15562</name>
</gene>
<dbReference type="HOGENOM" id="CLU_052486_0_1_6"/>
<evidence type="ECO:0000313" key="2">
    <source>
        <dbReference type="Proteomes" id="UP000009336"/>
    </source>
</evidence>
<organism evidence="1 2">
    <name type="scientific">Providencia burhodogranariea DSM 19968</name>
    <dbReference type="NCBI Taxonomy" id="1141662"/>
    <lineage>
        <taxon>Bacteria</taxon>
        <taxon>Pseudomonadati</taxon>
        <taxon>Pseudomonadota</taxon>
        <taxon>Gammaproteobacteria</taxon>
        <taxon>Enterobacterales</taxon>
        <taxon>Morganellaceae</taxon>
        <taxon>Providencia</taxon>
    </lineage>
</organism>
<dbReference type="SUPFAM" id="SSF74650">
    <property type="entry name" value="Galactose mutarotase-like"/>
    <property type="match status" value="1"/>
</dbReference>
<dbReference type="Gene3D" id="2.70.98.10">
    <property type="match status" value="1"/>
</dbReference>
<proteinExistence type="predicted"/>
<accession>K8W608</accession>
<name>K8W608_9GAMM</name>
<dbReference type="InterPro" id="IPR014718">
    <property type="entry name" value="GH-type_carb-bd"/>
</dbReference>
<sequence>MKNYSIANHDLILTVSELGASIIELSTVDSKFPLLRPVELSADFNASQSAMFPLVPFANRIKGNCFIWEKQKLHWPKHALDAFFFLHGNGWIQNWEIIKQSINQLTFEVNSVINDICHYQATINYQLLDKELLIELSVTNKSKTRFPFGLGLHPFFTVLPNTKIQFNAAGLWLEDSKHLPTEFITPIPDTFSCNEQRTIPNIWINNGYTNWSGTATLQHDNGINITLTSDCPILQVFKFANNEVSNQQHNFICLEPQSHAVNDHNNPNYGLLKILEPEQSTAIWMKIGIELPLIA</sequence>
<dbReference type="Proteomes" id="UP000009336">
    <property type="component" value="Unassembled WGS sequence"/>
</dbReference>
<dbReference type="GO" id="GO:0030246">
    <property type="term" value="F:carbohydrate binding"/>
    <property type="evidence" value="ECO:0007669"/>
    <property type="project" value="InterPro"/>
</dbReference>
<comment type="caution">
    <text evidence="1">The sequence shown here is derived from an EMBL/GenBank/DDBJ whole genome shotgun (WGS) entry which is preliminary data.</text>
</comment>
<dbReference type="eggNOG" id="COG2017">
    <property type="taxonomic scope" value="Bacteria"/>
</dbReference>
<evidence type="ECO:0008006" key="3">
    <source>
        <dbReference type="Google" id="ProtNLM"/>
    </source>
</evidence>
<dbReference type="AlphaFoldDB" id="K8W608"/>